<dbReference type="AlphaFoldDB" id="A0A3P8W214"/>
<evidence type="ECO:0000256" key="5">
    <source>
        <dbReference type="ARBA" id="ARBA00022725"/>
    </source>
</evidence>
<evidence type="ECO:0000256" key="8">
    <source>
        <dbReference type="ARBA" id="ARBA00023136"/>
    </source>
</evidence>
<evidence type="ECO:0000256" key="1">
    <source>
        <dbReference type="ARBA" id="ARBA00004651"/>
    </source>
</evidence>
<evidence type="ECO:0000256" key="2">
    <source>
        <dbReference type="ARBA" id="ARBA00022475"/>
    </source>
</evidence>
<dbReference type="GeneID" id="103392327"/>
<keyword evidence="5" id="KW-0552">Olfaction</keyword>
<keyword evidence="9" id="KW-1015">Disulfide bond</keyword>
<dbReference type="Proteomes" id="UP000265120">
    <property type="component" value="Chromosome 16"/>
</dbReference>
<dbReference type="PANTHER" id="PTHR26451:SF871">
    <property type="entry name" value="ODORANT RECEPTOR-RELATED"/>
    <property type="match status" value="1"/>
</dbReference>
<dbReference type="RefSeq" id="XP_008327135.1">
    <property type="nucleotide sequence ID" value="XM_008328913.2"/>
</dbReference>
<keyword evidence="11" id="KW-0325">Glycoprotein</keyword>
<dbReference type="SUPFAM" id="SSF81321">
    <property type="entry name" value="Family A G protein-coupled receptor-like"/>
    <property type="match status" value="1"/>
</dbReference>
<evidence type="ECO:0000256" key="12">
    <source>
        <dbReference type="ARBA" id="ARBA00023224"/>
    </source>
</evidence>
<evidence type="ECO:0000256" key="10">
    <source>
        <dbReference type="ARBA" id="ARBA00023170"/>
    </source>
</evidence>
<dbReference type="PANTHER" id="PTHR26451">
    <property type="entry name" value="G_PROTEIN_RECEP_F1_2 DOMAIN-CONTAINING PROTEIN"/>
    <property type="match status" value="1"/>
</dbReference>
<reference evidence="15" key="2">
    <citation type="submission" date="2025-08" db="UniProtKB">
        <authorList>
            <consortium name="Ensembl"/>
        </authorList>
    </citation>
    <scope>IDENTIFICATION</scope>
</reference>
<dbReference type="KEGG" id="csem:103392327"/>
<evidence type="ECO:0000256" key="13">
    <source>
        <dbReference type="SAM" id="Phobius"/>
    </source>
</evidence>
<name>A0A3P8W214_CYNSE</name>
<accession>A0A3P8W214</accession>
<dbReference type="PRINTS" id="PR00245">
    <property type="entry name" value="OLFACTORYR"/>
</dbReference>
<feature type="transmembrane region" description="Helical" evidence="13">
    <location>
        <begin position="239"/>
        <end position="258"/>
    </location>
</feature>
<comment type="subcellular location">
    <subcellularLocation>
        <location evidence="1">Cell membrane</location>
        <topology evidence="1">Multi-pass membrane protein</topology>
    </subcellularLocation>
</comment>
<feature type="transmembrane region" description="Helical" evidence="13">
    <location>
        <begin position="139"/>
        <end position="159"/>
    </location>
</feature>
<evidence type="ECO:0000256" key="3">
    <source>
        <dbReference type="ARBA" id="ARBA00022606"/>
    </source>
</evidence>
<dbReference type="FunFam" id="1.20.1070.10:FF:000024">
    <property type="entry name" value="Olfactory receptor"/>
    <property type="match status" value="1"/>
</dbReference>
<feature type="transmembrane region" description="Helical" evidence="13">
    <location>
        <begin position="23"/>
        <end position="49"/>
    </location>
</feature>
<dbReference type="InParanoid" id="A0A3P8W214"/>
<evidence type="ECO:0000256" key="7">
    <source>
        <dbReference type="ARBA" id="ARBA00023040"/>
    </source>
</evidence>
<keyword evidence="10" id="KW-0675">Receptor</keyword>
<feature type="transmembrane region" description="Helical" evidence="13">
    <location>
        <begin position="200"/>
        <end position="218"/>
    </location>
</feature>
<keyword evidence="2" id="KW-1003">Cell membrane</keyword>
<evidence type="ECO:0000313" key="16">
    <source>
        <dbReference type="Proteomes" id="UP000265120"/>
    </source>
</evidence>
<keyword evidence="6 13" id="KW-1133">Transmembrane helix</keyword>
<evidence type="ECO:0000313" key="15">
    <source>
        <dbReference type="Ensembl" id="ENSCSEP00000021608.1"/>
    </source>
</evidence>
<feature type="transmembrane region" description="Helical" evidence="13">
    <location>
        <begin position="270"/>
        <end position="289"/>
    </location>
</feature>
<feature type="domain" description="G-protein coupled receptors family 1 profile" evidence="14">
    <location>
        <begin position="39"/>
        <end position="287"/>
    </location>
</feature>
<evidence type="ECO:0000256" key="9">
    <source>
        <dbReference type="ARBA" id="ARBA00023157"/>
    </source>
</evidence>
<dbReference type="InterPro" id="IPR000725">
    <property type="entry name" value="Olfact_rcpt"/>
</dbReference>
<evidence type="ECO:0000256" key="6">
    <source>
        <dbReference type="ARBA" id="ARBA00022989"/>
    </source>
</evidence>
<evidence type="ECO:0000259" key="14">
    <source>
        <dbReference type="PROSITE" id="PS50262"/>
    </source>
</evidence>
<keyword evidence="3" id="KW-0716">Sensory transduction</keyword>
<organism evidence="15 16">
    <name type="scientific">Cynoglossus semilaevis</name>
    <name type="common">Tongue sole</name>
    <dbReference type="NCBI Taxonomy" id="244447"/>
    <lineage>
        <taxon>Eukaryota</taxon>
        <taxon>Metazoa</taxon>
        <taxon>Chordata</taxon>
        <taxon>Craniata</taxon>
        <taxon>Vertebrata</taxon>
        <taxon>Euteleostomi</taxon>
        <taxon>Actinopterygii</taxon>
        <taxon>Neopterygii</taxon>
        <taxon>Teleostei</taxon>
        <taxon>Neoteleostei</taxon>
        <taxon>Acanthomorphata</taxon>
        <taxon>Carangaria</taxon>
        <taxon>Pleuronectiformes</taxon>
        <taxon>Pleuronectoidei</taxon>
        <taxon>Cynoglossidae</taxon>
        <taxon>Cynoglossinae</taxon>
        <taxon>Cynoglossus</taxon>
    </lineage>
</organism>
<feature type="transmembrane region" description="Helical" evidence="13">
    <location>
        <begin position="58"/>
        <end position="80"/>
    </location>
</feature>
<dbReference type="OrthoDB" id="6151005at2759"/>
<dbReference type="Pfam" id="PF13853">
    <property type="entry name" value="7tm_4"/>
    <property type="match status" value="1"/>
</dbReference>
<sequence length="304" mass="34384">MDNATVVSVFTLSGLDFTVTNRVTLFVVTFICYFFIWLENMTIIVTVIVNKNLHEPMYIFLCNLCINGLYGTAGFCPKFLKDLLSSTHVISYTGCLLQGFVLHSSLVADLSLLLLMAFDRYVAICQPLNYNSVMTKEKVGIFVFFAWFVPFYLVLVGSITTSLTRLCGSHIPRIYCINLMVGKLACTASKASVIIPAFNYTVYTLHFLVIVFSYACLIKNCITSSVNRSKFMQTCLPHLICLFIFMWSAGLDLLYIRFGNADISQSFKNFMAIAYILIPPILNPLIYGLKLTQIRKKVVNLFFM</sequence>
<dbReference type="GO" id="GO:0005886">
    <property type="term" value="C:plasma membrane"/>
    <property type="evidence" value="ECO:0007669"/>
    <property type="project" value="UniProtKB-SubCell"/>
</dbReference>
<protein>
    <submittedName>
        <fullName evidence="15">Olfactory receptor 6K2-like</fullName>
    </submittedName>
</protein>
<dbReference type="PROSITE" id="PS00237">
    <property type="entry name" value="G_PROTEIN_RECEP_F1_1"/>
    <property type="match status" value="1"/>
</dbReference>
<dbReference type="GO" id="GO:0005549">
    <property type="term" value="F:odorant binding"/>
    <property type="evidence" value="ECO:0007669"/>
    <property type="project" value="TreeGrafter"/>
</dbReference>
<dbReference type="InterPro" id="IPR052921">
    <property type="entry name" value="GPCR1_Superfamily_Member"/>
</dbReference>
<dbReference type="PROSITE" id="PS50262">
    <property type="entry name" value="G_PROTEIN_RECEP_F1_2"/>
    <property type="match status" value="1"/>
</dbReference>
<reference evidence="15 16" key="1">
    <citation type="journal article" date="2014" name="Nat. Genet.">
        <title>Whole-genome sequence of a flatfish provides insights into ZW sex chromosome evolution and adaptation to a benthic lifestyle.</title>
        <authorList>
            <person name="Chen S."/>
            <person name="Zhang G."/>
            <person name="Shao C."/>
            <person name="Huang Q."/>
            <person name="Liu G."/>
            <person name="Zhang P."/>
            <person name="Song W."/>
            <person name="An N."/>
            <person name="Chalopin D."/>
            <person name="Volff J.N."/>
            <person name="Hong Y."/>
            <person name="Li Q."/>
            <person name="Sha Z."/>
            <person name="Zhou H."/>
            <person name="Xie M."/>
            <person name="Yu Q."/>
            <person name="Liu Y."/>
            <person name="Xiang H."/>
            <person name="Wang N."/>
            <person name="Wu K."/>
            <person name="Yang C."/>
            <person name="Zhou Q."/>
            <person name="Liao X."/>
            <person name="Yang L."/>
            <person name="Hu Q."/>
            <person name="Zhang J."/>
            <person name="Meng L."/>
            <person name="Jin L."/>
            <person name="Tian Y."/>
            <person name="Lian J."/>
            <person name="Yang J."/>
            <person name="Miao G."/>
            <person name="Liu S."/>
            <person name="Liang Z."/>
            <person name="Yan F."/>
            <person name="Li Y."/>
            <person name="Sun B."/>
            <person name="Zhang H."/>
            <person name="Zhang J."/>
            <person name="Zhu Y."/>
            <person name="Du M."/>
            <person name="Zhao Y."/>
            <person name="Schartl M."/>
            <person name="Tang Q."/>
            <person name="Wang J."/>
        </authorList>
    </citation>
    <scope>NUCLEOTIDE SEQUENCE</scope>
</reference>
<dbReference type="Gene3D" id="1.20.1070.10">
    <property type="entry name" value="Rhodopsin 7-helix transmembrane proteins"/>
    <property type="match status" value="1"/>
</dbReference>
<dbReference type="GeneTree" id="ENSGT00950000183023"/>
<dbReference type="GO" id="GO:0004930">
    <property type="term" value="F:G protein-coupled receptor activity"/>
    <property type="evidence" value="ECO:0007669"/>
    <property type="project" value="UniProtKB-KW"/>
</dbReference>
<keyword evidence="12" id="KW-0807">Transducer</keyword>
<keyword evidence="4 13" id="KW-0812">Transmembrane</keyword>
<dbReference type="GO" id="GO:0004984">
    <property type="term" value="F:olfactory receptor activity"/>
    <property type="evidence" value="ECO:0007669"/>
    <property type="project" value="InterPro"/>
</dbReference>
<dbReference type="OMA" id="HAVFVFW"/>
<keyword evidence="8 13" id="KW-0472">Membrane</keyword>
<dbReference type="Ensembl" id="ENSCSET00000021885.1">
    <property type="protein sequence ID" value="ENSCSEP00000021608.1"/>
    <property type="gene ID" value="ENSCSEG00000013794.1"/>
</dbReference>
<reference evidence="15" key="3">
    <citation type="submission" date="2025-09" db="UniProtKB">
        <authorList>
            <consortium name="Ensembl"/>
        </authorList>
    </citation>
    <scope>IDENTIFICATION</scope>
</reference>
<proteinExistence type="predicted"/>
<keyword evidence="7" id="KW-0297">G-protein coupled receptor</keyword>
<feature type="transmembrane region" description="Helical" evidence="13">
    <location>
        <begin position="100"/>
        <end position="118"/>
    </location>
</feature>
<dbReference type="InterPro" id="IPR000276">
    <property type="entry name" value="GPCR_Rhodpsn"/>
</dbReference>
<evidence type="ECO:0000256" key="4">
    <source>
        <dbReference type="ARBA" id="ARBA00022692"/>
    </source>
</evidence>
<dbReference type="InterPro" id="IPR017452">
    <property type="entry name" value="GPCR_Rhodpsn_7TM"/>
</dbReference>
<keyword evidence="16" id="KW-1185">Reference proteome</keyword>
<evidence type="ECO:0000256" key="11">
    <source>
        <dbReference type="ARBA" id="ARBA00023180"/>
    </source>
</evidence>